<dbReference type="RefSeq" id="WP_226371706.1">
    <property type="nucleotide sequence ID" value="NZ_JAGIKX010000051.1"/>
</dbReference>
<name>A0ABS4SDA4_9BACI</name>
<proteinExistence type="predicted"/>
<accession>A0ABS4SDA4</accession>
<evidence type="ECO:0000313" key="2">
    <source>
        <dbReference type="Proteomes" id="UP001519294"/>
    </source>
</evidence>
<dbReference type="InterPro" id="IPR025547">
    <property type="entry name" value="YtzH"/>
</dbReference>
<evidence type="ECO:0008006" key="3">
    <source>
        <dbReference type="Google" id="ProtNLM"/>
    </source>
</evidence>
<gene>
    <name evidence="1" type="ORF">J2Z81_003072</name>
</gene>
<protein>
    <recommendedName>
        <fullName evidence="3">YtzH-like protein</fullName>
    </recommendedName>
</protein>
<reference evidence="1 2" key="1">
    <citation type="submission" date="2021-03" db="EMBL/GenBank/DDBJ databases">
        <title>Genomic Encyclopedia of Type Strains, Phase IV (KMG-IV): sequencing the most valuable type-strain genomes for metagenomic binning, comparative biology and taxonomic classification.</title>
        <authorList>
            <person name="Goeker M."/>
        </authorList>
    </citation>
    <scope>NUCLEOTIDE SEQUENCE [LARGE SCALE GENOMIC DNA]</scope>
    <source>
        <strain evidence="1 2">DSM 25790</strain>
    </source>
</reference>
<dbReference type="EMBL" id="JAGIKX010000051">
    <property type="protein sequence ID" value="MBP2259081.1"/>
    <property type="molecule type" value="Genomic_DNA"/>
</dbReference>
<dbReference type="Pfam" id="PF14165">
    <property type="entry name" value="YtzH"/>
    <property type="match status" value="1"/>
</dbReference>
<comment type="caution">
    <text evidence="1">The sequence shown here is derived from an EMBL/GenBank/DDBJ whole genome shotgun (WGS) entry which is preliminary data.</text>
</comment>
<evidence type="ECO:0000313" key="1">
    <source>
        <dbReference type="EMBL" id="MBP2259081.1"/>
    </source>
</evidence>
<sequence length="95" mass="10959">MTLSVNNQLTLLHDILDEHHLDRSASIAEHQQLKRLVQAIMDNNHISDEQLLQYLQEIYHYGQQGENASSQTDHISSNKNNIVNWISAIQQTNLK</sequence>
<organism evidence="1 2">
    <name type="scientific">Virgibacillus alimentarius</name>
    <dbReference type="NCBI Taxonomy" id="698769"/>
    <lineage>
        <taxon>Bacteria</taxon>
        <taxon>Bacillati</taxon>
        <taxon>Bacillota</taxon>
        <taxon>Bacilli</taxon>
        <taxon>Bacillales</taxon>
        <taxon>Bacillaceae</taxon>
        <taxon>Virgibacillus</taxon>
    </lineage>
</organism>
<keyword evidence="2" id="KW-1185">Reference proteome</keyword>
<dbReference type="Proteomes" id="UP001519294">
    <property type="component" value="Unassembled WGS sequence"/>
</dbReference>